<comment type="caution">
    <text evidence="1">The sequence shown here is derived from an EMBL/GenBank/DDBJ whole genome shotgun (WGS) entry which is preliminary data.</text>
</comment>
<gene>
    <name evidence="1" type="ORF">C8J48_3761</name>
</gene>
<reference evidence="1 2" key="1">
    <citation type="submission" date="2018-04" db="EMBL/GenBank/DDBJ databases">
        <title>Genomic Encyclopedia of Archaeal and Bacterial Type Strains, Phase II (KMG-II): from individual species to whole genera.</title>
        <authorList>
            <person name="Goeker M."/>
        </authorList>
    </citation>
    <scope>NUCLEOTIDE SEQUENCE [LARGE SCALE GENOMIC DNA]</scope>
    <source>
        <strain evidence="1 2">DSM 45169</strain>
    </source>
</reference>
<proteinExistence type="predicted"/>
<dbReference type="EMBL" id="PZZP01000007">
    <property type="protein sequence ID" value="PTM51937.1"/>
    <property type="molecule type" value="Genomic_DNA"/>
</dbReference>
<dbReference type="Proteomes" id="UP000241639">
    <property type="component" value="Unassembled WGS sequence"/>
</dbReference>
<sequence>MTTEIGEQFEALKKERDRLLKEKAAAEKRFIGKGNGVHIQKDQGRFSITIKGNIEGAMIGDFSGQNRLNGFRSVSEIEQELKAVEKTISLAERMNKQ</sequence>
<dbReference type="AlphaFoldDB" id="A0A2T4YYY9"/>
<keyword evidence="2" id="KW-1185">Reference proteome</keyword>
<evidence type="ECO:0000313" key="1">
    <source>
        <dbReference type="EMBL" id="PTM51937.1"/>
    </source>
</evidence>
<protein>
    <submittedName>
        <fullName evidence="1">Uncharacterized protein</fullName>
    </submittedName>
</protein>
<dbReference type="RefSeq" id="WP_107728715.1">
    <property type="nucleotide sequence ID" value="NZ_PZZP01000007.1"/>
</dbReference>
<evidence type="ECO:0000313" key="2">
    <source>
        <dbReference type="Proteomes" id="UP000241639"/>
    </source>
</evidence>
<name>A0A2T4YYY9_9BACL</name>
<accession>A0A2T4YYY9</accession>
<organism evidence="1 2">
    <name type="scientific">Desmospora activa DSM 45169</name>
    <dbReference type="NCBI Taxonomy" id="1121389"/>
    <lineage>
        <taxon>Bacteria</taxon>
        <taxon>Bacillati</taxon>
        <taxon>Bacillota</taxon>
        <taxon>Bacilli</taxon>
        <taxon>Bacillales</taxon>
        <taxon>Thermoactinomycetaceae</taxon>
        <taxon>Desmospora</taxon>
    </lineage>
</organism>